<evidence type="ECO:0000313" key="7">
    <source>
        <dbReference type="Proteomes" id="UP000664771"/>
    </source>
</evidence>
<keyword evidence="3" id="KW-0233">DNA recombination</keyword>
<organism evidence="6 7">
    <name type="scientific">Acetobacter sacchari</name>
    <dbReference type="NCBI Taxonomy" id="2661687"/>
    <lineage>
        <taxon>Bacteria</taxon>
        <taxon>Pseudomonadati</taxon>
        <taxon>Pseudomonadota</taxon>
        <taxon>Alphaproteobacteria</taxon>
        <taxon>Acetobacterales</taxon>
        <taxon>Acetobacteraceae</taxon>
        <taxon>Acetobacter</taxon>
    </lineage>
</organism>
<evidence type="ECO:0000256" key="3">
    <source>
        <dbReference type="ARBA" id="ARBA00023172"/>
    </source>
</evidence>
<name>A0ABS3LXV4_9PROT</name>
<feature type="active site" description="O-(5'-phospho-DNA)-serine intermediate" evidence="4">
    <location>
        <position position="9"/>
    </location>
</feature>
<dbReference type="SUPFAM" id="SSF53041">
    <property type="entry name" value="Resolvase-like"/>
    <property type="match status" value="1"/>
</dbReference>
<evidence type="ECO:0000256" key="4">
    <source>
        <dbReference type="PROSITE-ProRule" id="PRU10137"/>
    </source>
</evidence>
<evidence type="ECO:0000256" key="2">
    <source>
        <dbReference type="ARBA" id="ARBA00023125"/>
    </source>
</evidence>
<dbReference type="PROSITE" id="PS00397">
    <property type="entry name" value="RECOMBINASES_1"/>
    <property type="match status" value="1"/>
</dbReference>
<proteinExistence type="predicted"/>
<gene>
    <name evidence="6" type="ORF">J2D73_13175</name>
</gene>
<dbReference type="Proteomes" id="UP000664771">
    <property type="component" value="Unassembled WGS sequence"/>
</dbReference>
<evidence type="ECO:0000313" key="6">
    <source>
        <dbReference type="EMBL" id="MBO1360740.1"/>
    </source>
</evidence>
<reference evidence="6 7" key="1">
    <citation type="submission" date="2021-03" db="EMBL/GenBank/DDBJ databases">
        <title>The complete genome sequence of Acetobacter sacchari TBRC 11175.</title>
        <authorList>
            <person name="Charoenyingcharoen P."/>
            <person name="Yukphan P."/>
        </authorList>
    </citation>
    <scope>NUCLEOTIDE SEQUENCE [LARGE SCALE GENOMIC DNA]</scope>
    <source>
        <strain evidence="6 7">TBRC 11175</strain>
    </source>
</reference>
<keyword evidence="7" id="KW-1185">Reference proteome</keyword>
<dbReference type="EMBL" id="JAFVMF010000014">
    <property type="protein sequence ID" value="MBO1360740.1"/>
    <property type="molecule type" value="Genomic_DNA"/>
</dbReference>
<protein>
    <submittedName>
        <fullName evidence="6">Recombinase family protein</fullName>
    </submittedName>
</protein>
<accession>A0ABS3LXV4</accession>
<dbReference type="PROSITE" id="PS51736">
    <property type="entry name" value="RECOMBINASES_3"/>
    <property type="match status" value="1"/>
</dbReference>
<evidence type="ECO:0000256" key="1">
    <source>
        <dbReference type="ARBA" id="ARBA00022908"/>
    </source>
</evidence>
<dbReference type="CDD" id="cd03768">
    <property type="entry name" value="SR_ResInv"/>
    <property type="match status" value="1"/>
</dbReference>
<dbReference type="InterPro" id="IPR006119">
    <property type="entry name" value="Resolv_N"/>
</dbReference>
<dbReference type="Pfam" id="PF00239">
    <property type="entry name" value="Resolvase"/>
    <property type="match status" value="1"/>
</dbReference>
<evidence type="ECO:0000259" key="5">
    <source>
        <dbReference type="PROSITE" id="PS51736"/>
    </source>
</evidence>
<dbReference type="SMART" id="SM00857">
    <property type="entry name" value="Resolvase"/>
    <property type="match status" value="1"/>
</dbReference>
<dbReference type="InterPro" id="IPR036162">
    <property type="entry name" value="Resolvase-like_N_sf"/>
</dbReference>
<sequence length="87" mass="9402">MKIGYARVSTSDQDAGLAAQGRDLRAAGCEKVLAERISAVKDSRPQLATAVSFLCKCDTLAATKPDRLARSTGDLLVPVDRERKLKR</sequence>
<feature type="domain" description="Resolvase/invertase-type recombinase catalytic" evidence="5">
    <location>
        <begin position="1"/>
        <end position="87"/>
    </location>
</feature>
<dbReference type="Gene3D" id="3.40.50.1390">
    <property type="entry name" value="Resolvase, N-terminal catalytic domain"/>
    <property type="match status" value="1"/>
</dbReference>
<keyword evidence="1" id="KW-0229">DNA integration</keyword>
<comment type="caution">
    <text evidence="6">The sequence shown here is derived from an EMBL/GenBank/DDBJ whole genome shotgun (WGS) entry which is preliminary data.</text>
</comment>
<dbReference type="InterPro" id="IPR006118">
    <property type="entry name" value="Recombinase_CS"/>
</dbReference>
<keyword evidence="2" id="KW-0238">DNA-binding</keyword>